<reference evidence="1" key="1">
    <citation type="submission" date="2018-06" db="EMBL/GenBank/DDBJ databases">
        <authorList>
            <person name="Zhirakovskaya E."/>
        </authorList>
    </citation>
    <scope>NUCLEOTIDE SEQUENCE</scope>
</reference>
<dbReference type="EMBL" id="UOFL01000171">
    <property type="protein sequence ID" value="VAW79172.1"/>
    <property type="molecule type" value="Genomic_DNA"/>
</dbReference>
<dbReference type="NCBIfam" id="TIGR04219">
    <property type="entry name" value="OMP_w_GlyGly"/>
    <property type="match status" value="1"/>
</dbReference>
<sequence length="252" mass="27629">MKALLLKIFTSFSLMLLLFNPAISAKAAIKLGFAAWNHEPSGSVRYQGSNSDAESDLRLSDKTEGFFWLAIEQPIPGIPNFKLTHTRLANSGAGVLTNSVTFGGNTFNAAENINTSLDLNQTDLTMYWRLGTKSTHFNLGLTLKYLDGNASILSTTTTQSRNVDFEVVLPLLYGGLNIKLPFSGLSVIAEGNVITYRSHSYSDILFSVKYESKAKIGIQAGYRRMQLDLDDLDGVSSDLEFSGPFFALSLNF</sequence>
<dbReference type="InterPro" id="IPR026387">
    <property type="entry name" value="OMP_w_GlyGly"/>
</dbReference>
<gene>
    <name evidence="1" type="ORF">MNBD_GAMMA12-409</name>
</gene>
<name>A0A3B0YV10_9ZZZZ</name>
<proteinExistence type="predicted"/>
<dbReference type="AlphaFoldDB" id="A0A3B0YV10"/>
<evidence type="ECO:0000313" key="1">
    <source>
        <dbReference type="EMBL" id="VAW79172.1"/>
    </source>
</evidence>
<organism evidence="1">
    <name type="scientific">hydrothermal vent metagenome</name>
    <dbReference type="NCBI Taxonomy" id="652676"/>
    <lineage>
        <taxon>unclassified sequences</taxon>
        <taxon>metagenomes</taxon>
        <taxon>ecological metagenomes</taxon>
    </lineage>
</organism>
<protein>
    <recommendedName>
        <fullName evidence="2">TIGR04219 family outer membrane beta-barrel protein</fullName>
    </recommendedName>
</protein>
<accession>A0A3B0YV10</accession>
<evidence type="ECO:0008006" key="2">
    <source>
        <dbReference type="Google" id="ProtNLM"/>
    </source>
</evidence>